<accession>A0AAC9PS72</accession>
<reference evidence="2" key="1">
    <citation type="submission" date="2016-06" db="EMBL/GenBank/DDBJ databases">
        <title>Complete genome sequence of Actinoalloteichus fjordicus DSM 46855 (=ADI127-17), type strain of the new species Actinoalloteichus fjordicus.</title>
        <authorList>
            <person name="Ruckert C."/>
            <person name="Nouioui I."/>
            <person name="Willmese J."/>
            <person name="van Wezel G."/>
            <person name="Klenk H.-P."/>
            <person name="Kalinowski J."/>
            <person name="Zotchev S.B."/>
        </authorList>
    </citation>
    <scope>NUCLEOTIDE SEQUENCE [LARGE SCALE GENOMIC DNA]</scope>
    <source>
        <strain evidence="2">ADI127-7</strain>
    </source>
</reference>
<proteinExistence type="predicted"/>
<gene>
    <name evidence="1" type="ORF">UA74_13170</name>
</gene>
<dbReference type="InterPro" id="IPR019587">
    <property type="entry name" value="Polyketide_cyclase/dehydratase"/>
</dbReference>
<sequence length="145" mass="16716">MEDRQISATRTISAPADRLFNIVADPSKHALIDGSSTVRAAQDGTPERLELGTRFGMSMRLGVSYKILNKVVEFEEGKVIGWCHMGLHVWRWEFRALDEERTEVVETFDWSQVKWPKAYELAGIPRRNLRAMQATLRRMEQIVLI</sequence>
<evidence type="ECO:0000313" key="2">
    <source>
        <dbReference type="Proteomes" id="UP000185511"/>
    </source>
</evidence>
<dbReference type="Gene3D" id="3.30.530.20">
    <property type="match status" value="1"/>
</dbReference>
<dbReference type="Pfam" id="PF10604">
    <property type="entry name" value="Polyketide_cyc2"/>
    <property type="match status" value="1"/>
</dbReference>
<dbReference type="EMBL" id="CP016076">
    <property type="protein sequence ID" value="APU14692.1"/>
    <property type="molecule type" value="Genomic_DNA"/>
</dbReference>
<keyword evidence="2" id="KW-1185">Reference proteome</keyword>
<protein>
    <submittedName>
        <fullName evidence="1">Polyketide cyclase / dehydrase and lipid transport</fullName>
    </submittedName>
</protein>
<organism evidence="1 2">
    <name type="scientific">Actinoalloteichus fjordicus</name>
    <dbReference type="NCBI Taxonomy" id="1612552"/>
    <lineage>
        <taxon>Bacteria</taxon>
        <taxon>Bacillati</taxon>
        <taxon>Actinomycetota</taxon>
        <taxon>Actinomycetes</taxon>
        <taxon>Pseudonocardiales</taxon>
        <taxon>Pseudonocardiaceae</taxon>
        <taxon>Actinoalloteichus</taxon>
    </lineage>
</organism>
<dbReference type="RefSeq" id="WP_075764459.1">
    <property type="nucleotide sequence ID" value="NZ_CP016076.1"/>
</dbReference>
<dbReference type="InterPro" id="IPR023393">
    <property type="entry name" value="START-like_dom_sf"/>
</dbReference>
<dbReference type="Proteomes" id="UP000185511">
    <property type="component" value="Chromosome"/>
</dbReference>
<dbReference type="SUPFAM" id="SSF55961">
    <property type="entry name" value="Bet v1-like"/>
    <property type="match status" value="1"/>
</dbReference>
<dbReference type="AlphaFoldDB" id="A0AAC9PS72"/>
<evidence type="ECO:0000313" key="1">
    <source>
        <dbReference type="EMBL" id="APU14692.1"/>
    </source>
</evidence>
<name>A0AAC9PS72_9PSEU</name>
<dbReference type="KEGG" id="acad:UA74_13170"/>